<evidence type="ECO:0000256" key="1">
    <source>
        <dbReference type="SAM" id="MobiDB-lite"/>
    </source>
</evidence>
<sequence length="153" mass="16705">MRLSASKIISSRVLHRLRAAADPFKPVRESMQVETAVNSASNYSESEAESKTETETDRTTVTIATRSSVDEDSDGNKKRKAKDASKSPPTTATAKAHGGTVIYYKRSLHYESLDSPRLSSIEASNSQVSLTGHQDGISPLQSPQFISPLINFY</sequence>
<keyword evidence="3" id="KW-1185">Reference proteome</keyword>
<name>A0AAU9TNC6_EUPED</name>
<dbReference type="EMBL" id="CAKOGL010000007">
    <property type="protein sequence ID" value="CAH2088193.1"/>
    <property type="molecule type" value="Genomic_DNA"/>
</dbReference>
<protein>
    <submittedName>
        <fullName evidence="2">Uncharacterized protein</fullName>
    </submittedName>
</protein>
<accession>A0AAU9TNC6</accession>
<organism evidence="2 3">
    <name type="scientific">Euphydryas editha</name>
    <name type="common">Edith's checkerspot</name>
    <dbReference type="NCBI Taxonomy" id="104508"/>
    <lineage>
        <taxon>Eukaryota</taxon>
        <taxon>Metazoa</taxon>
        <taxon>Ecdysozoa</taxon>
        <taxon>Arthropoda</taxon>
        <taxon>Hexapoda</taxon>
        <taxon>Insecta</taxon>
        <taxon>Pterygota</taxon>
        <taxon>Neoptera</taxon>
        <taxon>Endopterygota</taxon>
        <taxon>Lepidoptera</taxon>
        <taxon>Glossata</taxon>
        <taxon>Ditrysia</taxon>
        <taxon>Papilionoidea</taxon>
        <taxon>Nymphalidae</taxon>
        <taxon>Nymphalinae</taxon>
        <taxon>Euphydryas</taxon>
    </lineage>
</organism>
<evidence type="ECO:0000313" key="2">
    <source>
        <dbReference type="EMBL" id="CAH2088193.1"/>
    </source>
</evidence>
<proteinExistence type="predicted"/>
<reference evidence="2" key="1">
    <citation type="submission" date="2022-03" db="EMBL/GenBank/DDBJ databases">
        <authorList>
            <person name="Tunstrom K."/>
        </authorList>
    </citation>
    <scope>NUCLEOTIDE SEQUENCE</scope>
</reference>
<evidence type="ECO:0000313" key="3">
    <source>
        <dbReference type="Proteomes" id="UP001153954"/>
    </source>
</evidence>
<dbReference type="AlphaFoldDB" id="A0AAU9TNC6"/>
<feature type="compositionally biased region" description="Basic and acidic residues" evidence="1">
    <location>
        <begin position="48"/>
        <end position="58"/>
    </location>
</feature>
<comment type="caution">
    <text evidence="2">The sequence shown here is derived from an EMBL/GenBank/DDBJ whole genome shotgun (WGS) entry which is preliminary data.</text>
</comment>
<feature type="region of interest" description="Disordered" evidence="1">
    <location>
        <begin position="22"/>
        <end position="98"/>
    </location>
</feature>
<dbReference type="Proteomes" id="UP001153954">
    <property type="component" value="Unassembled WGS sequence"/>
</dbReference>
<gene>
    <name evidence="2" type="ORF">EEDITHA_LOCUS4379</name>
</gene>